<dbReference type="GO" id="GO:0004826">
    <property type="term" value="F:phenylalanine-tRNA ligase activity"/>
    <property type="evidence" value="ECO:0007669"/>
    <property type="project" value="UniProtKB-UniRule"/>
</dbReference>
<evidence type="ECO:0000256" key="7">
    <source>
        <dbReference type="ARBA" id="ARBA00022723"/>
    </source>
</evidence>
<dbReference type="InterPro" id="IPR045060">
    <property type="entry name" value="Phe-tRNA-ligase_IIc_bsu"/>
</dbReference>
<proteinExistence type="inferred from homology"/>
<evidence type="ECO:0000256" key="15">
    <source>
        <dbReference type="HAMAP-Rule" id="MF_00283"/>
    </source>
</evidence>
<dbReference type="CDD" id="cd02796">
    <property type="entry name" value="tRNA_bind_bactPheRS"/>
    <property type="match status" value="1"/>
</dbReference>
<dbReference type="Gene3D" id="3.30.56.10">
    <property type="match status" value="2"/>
</dbReference>
<reference evidence="20" key="1">
    <citation type="journal article" date="2023" name="Comput. Struct. Biotechnol. J.">
        <title>Discovery of a novel marine Bacteroidetes with a rich repertoire of carbohydrate-active enzymes.</title>
        <authorList>
            <person name="Chen B."/>
            <person name="Liu G."/>
            <person name="Chen Q."/>
            <person name="Wang H."/>
            <person name="Liu L."/>
            <person name="Tang K."/>
        </authorList>
    </citation>
    <scope>NUCLEOTIDE SEQUENCE</scope>
    <source>
        <strain evidence="20">TK19036</strain>
    </source>
</reference>
<comment type="subcellular location">
    <subcellularLocation>
        <location evidence="1 15">Cytoplasm</location>
    </subcellularLocation>
</comment>
<feature type="binding site" evidence="15">
    <location>
        <position position="473"/>
    </location>
    <ligand>
        <name>Mg(2+)</name>
        <dbReference type="ChEBI" id="CHEBI:18420"/>
        <note>shared with alpha subunit</note>
    </ligand>
</feature>
<dbReference type="PROSITE" id="PS51447">
    <property type="entry name" value="FDX_ACB"/>
    <property type="match status" value="1"/>
</dbReference>
<evidence type="ECO:0000256" key="10">
    <source>
        <dbReference type="ARBA" id="ARBA00022842"/>
    </source>
</evidence>
<dbReference type="Pfam" id="PF03484">
    <property type="entry name" value="B5"/>
    <property type="match status" value="1"/>
</dbReference>
<evidence type="ECO:0000256" key="8">
    <source>
        <dbReference type="ARBA" id="ARBA00022741"/>
    </source>
</evidence>
<dbReference type="Pfam" id="PF17759">
    <property type="entry name" value="tRNA_synthFbeta"/>
    <property type="match status" value="1"/>
</dbReference>
<dbReference type="InterPro" id="IPR033714">
    <property type="entry name" value="tRNA_bind_bactPheRS"/>
</dbReference>
<keyword evidence="9 15" id="KW-0067">ATP-binding</keyword>
<feature type="binding site" evidence="15">
    <location>
        <position position="463"/>
    </location>
    <ligand>
        <name>Mg(2+)</name>
        <dbReference type="ChEBI" id="CHEBI:18420"/>
        <note>shared with alpha subunit</note>
    </ligand>
</feature>
<dbReference type="InterPro" id="IPR005147">
    <property type="entry name" value="tRNA_synthase_B5-dom"/>
</dbReference>
<dbReference type="HAMAP" id="MF_00283">
    <property type="entry name" value="Phe_tRNA_synth_beta1"/>
    <property type="match status" value="1"/>
</dbReference>
<keyword evidence="4 15" id="KW-0963">Cytoplasm</keyword>
<dbReference type="Gene3D" id="2.40.50.140">
    <property type="entry name" value="Nucleic acid-binding proteins"/>
    <property type="match status" value="1"/>
</dbReference>
<evidence type="ECO:0000256" key="2">
    <source>
        <dbReference type="ARBA" id="ARBA00008653"/>
    </source>
</evidence>
<dbReference type="SUPFAM" id="SSF46955">
    <property type="entry name" value="Putative DNA-binding domain"/>
    <property type="match status" value="1"/>
</dbReference>
<evidence type="ECO:0000259" key="17">
    <source>
        <dbReference type="PROSITE" id="PS50886"/>
    </source>
</evidence>
<evidence type="ECO:0000256" key="1">
    <source>
        <dbReference type="ARBA" id="ARBA00004496"/>
    </source>
</evidence>
<dbReference type="PANTHER" id="PTHR10947">
    <property type="entry name" value="PHENYLALANYL-TRNA SYNTHETASE BETA CHAIN AND LEUCINE-RICH REPEAT-CONTAINING PROTEIN 47"/>
    <property type="match status" value="1"/>
</dbReference>
<dbReference type="InterPro" id="IPR012340">
    <property type="entry name" value="NA-bd_OB-fold"/>
</dbReference>
<evidence type="ECO:0000256" key="3">
    <source>
        <dbReference type="ARBA" id="ARBA00011209"/>
    </source>
</evidence>
<dbReference type="GO" id="GO:0000049">
    <property type="term" value="F:tRNA binding"/>
    <property type="evidence" value="ECO:0007669"/>
    <property type="project" value="UniProtKB-UniRule"/>
</dbReference>
<dbReference type="Gene3D" id="3.30.70.380">
    <property type="entry name" value="Ferrodoxin-fold anticodon-binding domain"/>
    <property type="match status" value="1"/>
</dbReference>
<keyword evidence="6 15" id="KW-0436">Ligase</keyword>
<accession>A0AA49GUB2</accession>
<dbReference type="PROSITE" id="PS51483">
    <property type="entry name" value="B5"/>
    <property type="match status" value="1"/>
</dbReference>
<dbReference type="GO" id="GO:0005524">
    <property type="term" value="F:ATP binding"/>
    <property type="evidence" value="ECO:0007669"/>
    <property type="project" value="UniProtKB-UniRule"/>
</dbReference>
<keyword evidence="7 15" id="KW-0479">Metal-binding</keyword>
<dbReference type="GO" id="GO:0000287">
    <property type="term" value="F:magnesium ion binding"/>
    <property type="evidence" value="ECO:0007669"/>
    <property type="project" value="UniProtKB-UniRule"/>
</dbReference>
<dbReference type="InterPro" id="IPR045864">
    <property type="entry name" value="aa-tRNA-synth_II/BPL/LPL"/>
</dbReference>
<dbReference type="EMBL" id="CP120682">
    <property type="protein sequence ID" value="WKN39376.1"/>
    <property type="molecule type" value="Genomic_DNA"/>
</dbReference>
<dbReference type="PANTHER" id="PTHR10947:SF0">
    <property type="entry name" value="PHENYLALANINE--TRNA LIGASE BETA SUBUNIT"/>
    <property type="match status" value="1"/>
</dbReference>
<dbReference type="SUPFAM" id="SSF50249">
    <property type="entry name" value="Nucleic acid-binding proteins"/>
    <property type="match status" value="1"/>
</dbReference>
<dbReference type="SMART" id="SM00873">
    <property type="entry name" value="B3_4"/>
    <property type="match status" value="1"/>
</dbReference>
<dbReference type="Pfam" id="PF03483">
    <property type="entry name" value="B3_4"/>
    <property type="match status" value="1"/>
</dbReference>
<dbReference type="PROSITE" id="PS50886">
    <property type="entry name" value="TRBD"/>
    <property type="match status" value="1"/>
</dbReference>
<dbReference type="AlphaFoldDB" id="A0AA49GUB2"/>
<comment type="catalytic activity">
    <reaction evidence="14 15">
        <text>tRNA(Phe) + L-phenylalanine + ATP = L-phenylalanyl-tRNA(Phe) + AMP + diphosphate + H(+)</text>
        <dbReference type="Rhea" id="RHEA:19413"/>
        <dbReference type="Rhea" id="RHEA-COMP:9668"/>
        <dbReference type="Rhea" id="RHEA-COMP:9699"/>
        <dbReference type="ChEBI" id="CHEBI:15378"/>
        <dbReference type="ChEBI" id="CHEBI:30616"/>
        <dbReference type="ChEBI" id="CHEBI:33019"/>
        <dbReference type="ChEBI" id="CHEBI:58095"/>
        <dbReference type="ChEBI" id="CHEBI:78442"/>
        <dbReference type="ChEBI" id="CHEBI:78531"/>
        <dbReference type="ChEBI" id="CHEBI:456215"/>
        <dbReference type="EC" id="6.1.1.20"/>
    </reaction>
</comment>
<evidence type="ECO:0000256" key="13">
    <source>
        <dbReference type="ARBA" id="ARBA00023146"/>
    </source>
</evidence>
<dbReference type="FunFam" id="2.40.50.140:FF:000045">
    <property type="entry name" value="Phenylalanine--tRNA ligase beta subunit"/>
    <property type="match status" value="1"/>
</dbReference>
<keyword evidence="8 15" id="KW-0547">Nucleotide-binding</keyword>
<dbReference type="SUPFAM" id="SSF56037">
    <property type="entry name" value="PheT/TilS domain"/>
    <property type="match status" value="1"/>
</dbReference>
<dbReference type="GO" id="GO:0009328">
    <property type="term" value="C:phenylalanine-tRNA ligase complex"/>
    <property type="evidence" value="ECO:0007669"/>
    <property type="project" value="TreeGrafter"/>
</dbReference>
<dbReference type="InterPro" id="IPR004532">
    <property type="entry name" value="Phe-tRNA-ligase_IIc_bsu_bact"/>
</dbReference>
<evidence type="ECO:0000256" key="16">
    <source>
        <dbReference type="PROSITE-ProRule" id="PRU00209"/>
    </source>
</evidence>
<dbReference type="EC" id="6.1.1.20" evidence="15"/>
<comment type="subunit">
    <text evidence="3 15">Tetramer of two alpha and two beta subunits.</text>
</comment>
<gene>
    <name evidence="15 20" type="primary">pheT</name>
    <name evidence="20" type="ORF">K4G66_11810</name>
</gene>
<comment type="similarity">
    <text evidence="2 15">Belongs to the phenylalanyl-tRNA synthetase beta subunit family. Type 1 subfamily.</text>
</comment>
<feature type="domain" description="FDX-ACB" evidence="18">
    <location>
        <begin position="713"/>
        <end position="806"/>
    </location>
</feature>
<dbReference type="InterPro" id="IPR009061">
    <property type="entry name" value="DNA-bd_dom_put_sf"/>
</dbReference>
<evidence type="ECO:0000313" key="20">
    <source>
        <dbReference type="EMBL" id="WKN39376.1"/>
    </source>
</evidence>
<keyword evidence="12 15" id="KW-0648">Protein biosynthesis</keyword>
<dbReference type="SUPFAM" id="SSF54991">
    <property type="entry name" value="Anticodon-binding domain of PheRS"/>
    <property type="match status" value="1"/>
</dbReference>
<dbReference type="SMART" id="SM00896">
    <property type="entry name" value="FDX-ACB"/>
    <property type="match status" value="1"/>
</dbReference>
<keyword evidence="5 16" id="KW-0820">tRNA-binding</keyword>
<feature type="domain" description="TRNA-binding" evidence="17">
    <location>
        <begin position="42"/>
        <end position="155"/>
    </location>
</feature>
<evidence type="ECO:0000259" key="18">
    <source>
        <dbReference type="PROSITE" id="PS51447"/>
    </source>
</evidence>
<reference evidence="20" key="2">
    <citation type="journal article" date="2024" name="Antonie Van Leeuwenhoek">
        <title>Roseihalotalea indica gen. nov., sp. nov., a halophilic Bacteroidetes from mesopelagic Southwest Indian Ocean with higher carbohydrate metabolic potential.</title>
        <authorList>
            <person name="Chen B."/>
            <person name="Zhang M."/>
            <person name="Lin D."/>
            <person name="Ye J."/>
            <person name="Tang K."/>
        </authorList>
    </citation>
    <scope>NUCLEOTIDE SEQUENCE</scope>
    <source>
        <strain evidence="20">TK19036</strain>
    </source>
</reference>
<dbReference type="Pfam" id="PF03147">
    <property type="entry name" value="FDX-ACB"/>
    <property type="match status" value="1"/>
</dbReference>
<dbReference type="Gene3D" id="3.30.930.10">
    <property type="entry name" value="Bira Bifunctional Protein, Domain 2"/>
    <property type="match status" value="1"/>
</dbReference>
<dbReference type="Pfam" id="PF01588">
    <property type="entry name" value="tRNA_bind"/>
    <property type="match status" value="1"/>
</dbReference>
<dbReference type="InterPro" id="IPR002547">
    <property type="entry name" value="tRNA-bd_dom"/>
</dbReference>
<dbReference type="InterPro" id="IPR041616">
    <property type="entry name" value="PheRS_beta_core"/>
</dbReference>
<evidence type="ECO:0000256" key="5">
    <source>
        <dbReference type="ARBA" id="ARBA00022555"/>
    </source>
</evidence>
<name>A0AA49GUB2_9BACT</name>
<dbReference type="NCBIfam" id="NF045760">
    <property type="entry name" value="YtpR"/>
    <property type="match status" value="1"/>
</dbReference>
<evidence type="ECO:0000256" key="4">
    <source>
        <dbReference type="ARBA" id="ARBA00022490"/>
    </source>
</evidence>
<dbReference type="NCBIfam" id="TIGR00472">
    <property type="entry name" value="pheT_bact"/>
    <property type="match status" value="1"/>
</dbReference>
<feature type="binding site" evidence="15">
    <location>
        <position position="469"/>
    </location>
    <ligand>
        <name>Mg(2+)</name>
        <dbReference type="ChEBI" id="CHEBI:18420"/>
        <note>shared with alpha subunit</note>
    </ligand>
</feature>
<keyword evidence="13 15" id="KW-0030">Aminoacyl-tRNA synthetase</keyword>
<dbReference type="InterPro" id="IPR005121">
    <property type="entry name" value="Fdx_antiC-bd"/>
</dbReference>
<keyword evidence="10 15" id="KW-0460">Magnesium</keyword>
<evidence type="ECO:0000256" key="6">
    <source>
        <dbReference type="ARBA" id="ARBA00022598"/>
    </source>
</evidence>
<sequence>MKISINWLKDFIDISAEAEEIAEKLTLSGLEVEGIEKFDSIKGGMEGLVIGEVLSAQQHPNADRLKLTKVDVGAEEKLSIVCGAPNVAEGQKVIVAMVGTTLYPTNGDAFTIKKSKIRGELSQGMICAEDEIGLGTQHDGIMVLDTHLPNGTSAAEYFGAVSDHVLEIGLTPNRADAASHFGVARDLKALYQQPLHVPSIESFAIDNQDLPIEVAVENQDACPRYSGVTISGITVQESPEWLQVRLRAIGLSPINNVVDITNYVLHGLGQPLHAFDADAITGGKVIIKTLEEGSQFITLDEKERKLKAEDLMICNTEEGMCIAGVFGGVKSGVKATTKNIFLESAYFSPEYIRRTAQYHSLKTDASFRYERGTDPNITVYALKVAAMLIKEIAGGVISSDVIDIYPDPIEPFQVAIKYKNVDRLIGKQIDRDEIKAILENLDIEVIDEKDEGLTVTVPPFRVDVQREADIIEEILRIHGYDQVETSNYLSANYIASFPELDNDKLQLRISEMLAGEGFYEIITNSLTKPGYSQALSTMQTVVPMYNPLSEDLSVMRQSLLFSGLEVIAHNVNRQQKNLKFFEFGTVYSKMKDKYLDAKELVVFMTGDLQDESWIVQSEPVSFHHLSSIIRKIFNRFDVTDFVQTPVDDPIFSYGLQLSFQSETVAKLGKVNAKWAALAEVKQPVFYAVIQWPALLEKLRGISTKERLLFQEISKFPEVRRDLSLVLDRDIEFSQVEQVAEKYGNKLIKRINVFDVYEGERIEEGKKAYALSFILQDQNKTLTDKVIDKTMNRLMQRFEQELRAVIRK</sequence>
<dbReference type="FunFam" id="3.30.70.380:FF:000001">
    <property type="entry name" value="Phenylalanine--tRNA ligase beta subunit"/>
    <property type="match status" value="1"/>
</dbReference>
<dbReference type="SUPFAM" id="SSF55681">
    <property type="entry name" value="Class II aaRS and biotin synthetases"/>
    <property type="match status" value="1"/>
</dbReference>
<feature type="domain" description="B5" evidence="19">
    <location>
        <begin position="409"/>
        <end position="485"/>
    </location>
</feature>
<feature type="binding site" evidence="15">
    <location>
        <position position="472"/>
    </location>
    <ligand>
        <name>Mg(2+)</name>
        <dbReference type="ChEBI" id="CHEBI:18420"/>
        <note>shared with alpha subunit</note>
    </ligand>
</feature>
<evidence type="ECO:0000256" key="12">
    <source>
        <dbReference type="ARBA" id="ARBA00022917"/>
    </source>
</evidence>
<dbReference type="Gene3D" id="3.50.40.10">
    <property type="entry name" value="Phenylalanyl-trna Synthetase, Chain B, domain 3"/>
    <property type="match status" value="1"/>
</dbReference>
<evidence type="ECO:0000259" key="19">
    <source>
        <dbReference type="PROSITE" id="PS51483"/>
    </source>
</evidence>
<dbReference type="GO" id="GO:0006432">
    <property type="term" value="P:phenylalanyl-tRNA aminoacylation"/>
    <property type="evidence" value="ECO:0007669"/>
    <property type="project" value="UniProtKB-UniRule"/>
</dbReference>
<evidence type="ECO:0000256" key="9">
    <source>
        <dbReference type="ARBA" id="ARBA00022840"/>
    </source>
</evidence>
<evidence type="ECO:0000256" key="11">
    <source>
        <dbReference type="ARBA" id="ARBA00022884"/>
    </source>
</evidence>
<dbReference type="FunFam" id="3.50.40.10:FF:000001">
    <property type="entry name" value="Phenylalanine--tRNA ligase beta subunit"/>
    <property type="match status" value="1"/>
</dbReference>
<dbReference type="InterPro" id="IPR036690">
    <property type="entry name" value="Fdx_antiC-bd_sf"/>
</dbReference>
<dbReference type="InterPro" id="IPR020825">
    <property type="entry name" value="Phe-tRNA_synthase-like_B3/B4"/>
</dbReference>
<organism evidence="20">
    <name type="scientific">Roseihalotalea indica</name>
    <dbReference type="NCBI Taxonomy" id="2867963"/>
    <lineage>
        <taxon>Bacteria</taxon>
        <taxon>Pseudomonadati</taxon>
        <taxon>Bacteroidota</taxon>
        <taxon>Cytophagia</taxon>
        <taxon>Cytophagales</taxon>
        <taxon>Catalimonadaceae</taxon>
        <taxon>Roseihalotalea</taxon>
    </lineage>
</organism>
<dbReference type="InterPro" id="IPR005146">
    <property type="entry name" value="B3/B4_tRNA-bd"/>
</dbReference>
<dbReference type="SMART" id="SM00874">
    <property type="entry name" value="B5"/>
    <property type="match status" value="1"/>
</dbReference>
<comment type="cofactor">
    <cofactor evidence="15">
        <name>Mg(2+)</name>
        <dbReference type="ChEBI" id="CHEBI:18420"/>
    </cofactor>
    <text evidence="15">Binds 2 magnesium ions per tetramer.</text>
</comment>
<protein>
    <recommendedName>
        <fullName evidence="15">Phenylalanine--tRNA ligase beta subunit</fullName>
        <ecNumber evidence="15">6.1.1.20</ecNumber>
    </recommendedName>
    <alternativeName>
        <fullName evidence="15">Phenylalanyl-tRNA synthetase beta subunit</fullName>
        <shortName evidence="15">PheRS</shortName>
    </alternativeName>
</protein>
<keyword evidence="11 16" id="KW-0694">RNA-binding</keyword>
<evidence type="ECO:0000256" key="14">
    <source>
        <dbReference type="ARBA" id="ARBA00049255"/>
    </source>
</evidence>